<accession>A0A1H2V818</accession>
<gene>
    <name evidence="2" type="ORF">SAMN05444420_10399</name>
</gene>
<keyword evidence="1" id="KW-0472">Membrane</keyword>
<keyword evidence="3" id="KW-1185">Reference proteome</keyword>
<organism evidence="2 3">
    <name type="scientific">Capnocytophaga granulosa</name>
    <dbReference type="NCBI Taxonomy" id="45242"/>
    <lineage>
        <taxon>Bacteria</taxon>
        <taxon>Pseudomonadati</taxon>
        <taxon>Bacteroidota</taxon>
        <taxon>Flavobacteriia</taxon>
        <taxon>Flavobacteriales</taxon>
        <taxon>Flavobacteriaceae</taxon>
        <taxon>Capnocytophaga</taxon>
    </lineage>
</organism>
<reference evidence="2 3" key="1">
    <citation type="submission" date="2016-10" db="EMBL/GenBank/DDBJ databases">
        <authorList>
            <person name="Varghese N."/>
            <person name="Submissions S."/>
        </authorList>
    </citation>
    <scope>NUCLEOTIDE SEQUENCE [LARGE SCALE GENOMIC DNA]</scope>
    <source>
        <strain evidence="2 3">DSM 11449</strain>
    </source>
</reference>
<protein>
    <submittedName>
        <fullName evidence="2">Holin-X, holin superfamily III</fullName>
    </submittedName>
</protein>
<name>A0A1H2V818_9FLAO</name>
<dbReference type="AlphaFoldDB" id="A0A1H2V818"/>
<evidence type="ECO:0000256" key="1">
    <source>
        <dbReference type="SAM" id="Phobius"/>
    </source>
</evidence>
<feature type="transmembrane region" description="Helical" evidence="1">
    <location>
        <begin position="74"/>
        <end position="94"/>
    </location>
</feature>
<keyword evidence="1" id="KW-0812">Transmembrane</keyword>
<dbReference type="GeneID" id="85016967"/>
<sequence>MALNELKETARTLPTEVESTVNSHLEYYKLYIFRIIAKTTMGFVSLFVTALFLLIIAFFLACASAFAIGEWLDSTALGFAIMGGVFVVALLILYRNRKSFIHKPILSKLSEIYFKE</sequence>
<evidence type="ECO:0000313" key="3">
    <source>
        <dbReference type="Proteomes" id="UP000182771"/>
    </source>
</evidence>
<keyword evidence="1" id="KW-1133">Transmembrane helix</keyword>
<dbReference type="OrthoDB" id="1144182at2"/>
<proteinExistence type="predicted"/>
<comment type="caution">
    <text evidence="2">The sequence shown here is derived from an EMBL/GenBank/DDBJ whole genome shotgun (WGS) entry which is preliminary data.</text>
</comment>
<evidence type="ECO:0000313" key="2">
    <source>
        <dbReference type="EMBL" id="SDW64453.1"/>
    </source>
</evidence>
<dbReference type="Proteomes" id="UP000182771">
    <property type="component" value="Unassembled WGS sequence"/>
</dbReference>
<dbReference type="RefSeq" id="WP_016420459.1">
    <property type="nucleotide sequence ID" value="NZ_CAJPRD010000026.1"/>
</dbReference>
<feature type="transmembrane region" description="Helical" evidence="1">
    <location>
        <begin position="43"/>
        <end position="68"/>
    </location>
</feature>
<dbReference type="EMBL" id="FNND01000003">
    <property type="protein sequence ID" value="SDW64453.1"/>
    <property type="molecule type" value="Genomic_DNA"/>
</dbReference>